<keyword evidence="10 15" id="KW-1015">Disulfide bond</keyword>
<dbReference type="EMBL" id="JAJSOW010000003">
    <property type="protein sequence ID" value="KAI9195796.1"/>
    <property type="molecule type" value="Genomic_DNA"/>
</dbReference>
<feature type="binding site" description="axial binding residue" evidence="13">
    <location>
        <position position="178"/>
    </location>
    <ligand>
        <name>heme b</name>
        <dbReference type="ChEBI" id="CHEBI:60344"/>
    </ligand>
    <ligandPart>
        <name>Fe</name>
        <dbReference type="ChEBI" id="CHEBI:18248"/>
    </ligandPart>
</feature>
<comment type="catalytic activity">
    <reaction evidence="1 16">
        <text>2 a phenolic donor + H2O2 = 2 a phenolic radical donor + 2 H2O</text>
        <dbReference type="Rhea" id="RHEA:56136"/>
        <dbReference type="ChEBI" id="CHEBI:15377"/>
        <dbReference type="ChEBI" id="CHEBI:16240"/>
        <dbReference type="ChEBI" id="CHEBI:139520"/>
        <dbReference type="ChEBI" id="CHEBI:139521"/>
        <dbReference type="EC" id="1.11.1.7"/>
    </reaction>
</comment>
<keyword evidence="7 13" id="KW-0479">Metal-binding</keyword>
<dbReference type="FunFam" id="1.10.420.10:FF:000001">
    <property type="entry name" value="Peroxidase"/>
    <property type="match status" value="1"/>
</dbReference>
<feature type="disulfide bond" evidence="15">
    <location>
        <begin position="110"/>
        <end position="304"/>
    </location>
</feature>
<evidence type="ECO:0000256" key="7">
    <source>
        <dbReference type="ARBA" id="ARBA00022723"/>
    </source>
</evidence>
<evidence type="ECO:0000256" key="15">
    <source>
        <dbReference type="PIRSR" id="PIRSR600823-5"/>
    </source>
</evidence>
<protein>
    <recommendedName>
        <fullName evidence="4 16">Peroxidase</fullName>
        <ecNumber evidence="4 16">1.11.1.7</ecNumber>
    </recommendedName>
</protein>
<evidence type="ECO:0000256" key="13">
    <source>
        <dbReference type="PIRSR" id="PIRSR600823-3"/>
    </source>
</evidence>
<dbReference type="PROSITE" id="PS00435">
    <property type="entry name" value="PEROXIDASE_1"/>
    <property type="match status" value="1"/>
</dbReference>
<evidence type="ECO:0000256" key="12">
    <source>
        <dbReference type="PIRSR" id="PIRSR600823-2"/>
    </source>
</evidence>
<keyword evidence="13 16" id="KW-0106">Calcium</keyword>
<dbReference type="InterPro" id="IPR033905">
    <property type="entry name" value="Secretory_peroxidase"/>
</dbReference>
<keyword evidence="16" id="KW-0376">Hydrogen peroxide</keyword>
<keyword evidence="9 13" id="KW-0408">Iron</keyword>
<comment type="cofactor">
    <cofactor evidence="13 16">
        <name>heme b</name>
        <dbReference type="ChEBI" id="CHEBI:60344"/>
    </cofactor>
    <text evidence="13 16">Binds 1 heme b (iron(II)-protoporphyrin IX) group per subunit.</text>
</comment>
<dbReference type="CDD" id="cd00693">
    <property type="entry name" value="secretory_peroxidase"/>
    <property type="match status" value="1"/>
</dbReference>
<proteinExistence type="inferred from homology"/>
<dbReference type="GO" id="GO:0005576">
    <property type="term" value="C:extracellular region"/>
    <property type="evidence" value="ECO:0007669"/>
    <property type="project" value="UniProtKB-SubCell"/>
</dbReference>
<evidence type="ECO:0000256" key="2">
    <source>
        <dbReference type="ARBA" id="ARBA00002322"/>
    </source>
</evidence>
<evidence type="ECO:0000256" key="10">
    <source>
        <dbReference type="ARBA" id="ARBA00023157"/>
    </source>
</evidence>
<keyword evidence="5 16" id="KW-0575">Peroxidase</keyword>
<keyword evidence="16" id="KW-0964">Secreted</keyword>
<name>A0AAD5JMB9_ACENE</name>
<evidence type="ECO:0000256" key="8">
    <source>
        <dbReference type="ARBA" id="ARBA00023002"/>
    </source>
</evidence>
<evidence type="ECO:0000313" key="19">
    <source>
        <dbReference type="Proteomes" id="UP001064489"/>
    </source>
</evidence>
<dbReference type="PANTHER" id="PTHR31388:SF28">
    <property type="entry name" value="PEROXIDASE 40"/>
    <property type="match status" value="1"/>
</dbReference>
<dbReference type="PRINTS" id="PR00461">
    <property type="entry name" value="PLPEROXIDASE"/>
</dbReference>
<comment type="cofactor">
    <cofactor evidence="13 16">
        <name>Ca(2+)</name>
        <dbReference type="ChEBI" id="CHEBI:29108"/>
    </cofactor>
    <text evidence="13 16">Binds 2 calcium ions per subunit.</text>
</comment>
<dbReference type="SUPFAM" id="SSF48113">
    <property type="entry name" value="Heme-dependent peroxidases"/>
    <property type="match status" value="1"/>
</dbReference>
<dbReference type="Pfam" id="PF00141">
    <property type="entry name" value="peroxidase"/>
    <property type="match status" value="1"/>
</dbReference>
<feature type="site" description="Transition state stabilizer" evidence="14">
    <location>
        <position position="82"/>
    </location>
</feature>
<dbReference type="GO" id="GO:0046872">
    <property type="term" value="F:metal ion binding"/>
    <property type="evidence" value="ECO:0007669"/>
    <property type="project" value="UniProtKB-UniRule"/>
</dbReference>
<keyword evidence="8 16" id="KW-0560">Oxidoreductase</keyword>
<comment type="subcellular location">
    <subcellularLocation>
        <location evidence="16">Secreted</location>
    </subcellularLocation>
</comment>
<dbReference type="InterPro" id="IPR002016">
    <property type="entry name" value="Haem_peroxidase"/>
</dbReference>
<comment type="caution">
    <text evidence="18">The sequence shown here is derived from an EMBL/GenBank/DDBJ whole genome shotgun (WGS) entry which is preliminary data.</text>
</comment>
<feature type="binding site" evidence="13">
    <location>
        <position position="227"/>
    </location>
    <ligand>
        <name>Ca(2+)</name>
        <dbReference type="ChEBI" id="CHEBI:29108"/>
        <label>2</label>
    </ligand>
</feature>
<feature type="binding site" evidence="13">
    <location>
        <position position="235"/>
    </location>
    <ligand>
        <name>Ca(2+)</name>
        <dbReference type="ChEBI" id="CHEBI:29108"/>
        <label>2</label>
    </ligand>
</feature>
<comment type="similarity">
    <text evidence="3">Belongs to the peroxidase family. Ascorbate peroxidase subfamily.</text>
</comment>
<dbReference type="EC" id="1.11.1.7" evidence="4 16"/>
<gene>
    <name evidence="18" type="ORF">LWI28_018152</name>
</gene>
<evidence type="ECO:0000259" key="17">
    <source>
        <dbReference type="PROSITE" id="PS50873"/>
    </source>
</evidence>
<feature type="binding site" evidence="13">
    <location>
        <position position="87"/>
    </location>
    <ligand>
        <name>Ca(2+)</name>
        <dbReference type="ChEBI" id="CHEBI:29108"/>
        <label>1</label>
    </ligand>
</feature>
<dbReference type="GO" id="GO:0042744">
    <property type="term" value="P:hydrogen peroxide catabolic process"/>
    <property type="evidence" value="ECO:0007669"/>
    <property type="project" value="UniProtKB-KW"/>
</dbReference>
<dbReference type="InterPro" id="IPR019794">
    <property type="entry name" value="Peroxidases_AS"/>
</dbReference>
<dbReference type="InterPro" id="IPR000823">
    <property type="entry name" value="Peroxidase_pln"/>
</dbReference>
<dbReference type="GO" id="GO:0006979">
    <property type="term" value="P:response to oxidative stress"/>
    <property type="evidence" value="ECO:0007669"/>
    <property type="project" value="UniProtKB-UniRule"/>
</dbReference>
<keyword evidence="19" id="KW-1185">Reference proteome</keyword>
<dbReference type="AlphaFoldDB" id="A0AAD5JMB9"/>
<dbReference type="PANTHER" id="PTHR31388">
    <property type="entry name" value="PEROXIDASE 72-RELATED"/>
    <property type="match status" value="1"/>
</dbReference>
<comment type="similarity">
    <text evidence="16">Belongs to the peroxidase family. Classical plant (class III) peroxidase subfamily.</text>
</comment>
<dbReference type="PROSITE" id="PS00436">
    <property type="entry name" value="PEROXIDASE_2"/>
    <property type="match status" value="1"/>
</dbReference>
<feature type="binding site" evidence="13">
    <location>
        <position position="230"/>
    </location>
    <ligand>
        <name>Ca(2+)</name>
        <dbReference type="ChEBI" id="CHEBI:29108"/>
        <label>2</label>
    </ligand>
</feature>
<feature type="binding site" evidence="13">
    <location>
        <position position="93"/>
    </location>
    <ligand>
        <name>Ca(2+)</name>
        <dbReference type="ChEBI" id="CHEBI:29108"/>
        <label>1</label>
    </ligand>
</feature>
<keyword evidence="16" id="KW-0732">Signal</keyword>
<dbReference type="PROSITE" id="PS50873">
    <property type="entry name" value="PEROXIDASE_4"/>
    <property type="match status" value="1"/>
</dbReference>
<evidence type="ECO:0000313" key="18">
    <source>
        <dbReference type="EMBL" id="KAI9195796.1"/>
    </source>
</evidence>
<dbReference type="InterPro" id="IPR019793">
    <property type="entry name" value="Peroxidases_heam-ligand_BS"/>
</dbReference>
<evidence type="ECO:0000256" key="6">
    <source>
        <dbReference type="ARBA" id="ARBA00022617"/>
    </source>
</evidence>
<dbReference type="GO" id="GO:0020037">
    <property type="term" value="F:heme binding"/>
    <property type="evidence" value="ECO:0007669"/>
    <property type="project" value="UniProtKB-UniRule"/>
</dbReference>
<feature type="binding site" evidence="12">
    <location>
        <position position="148"/>
    </location>
    <ligand>
        <name>substrate</name>
    </ligand>
</feature>
<feature type="disulfide bond" evidence="15">
    <location>
        <begin position="185"/>
        <end position="215"/>
    </location>
</feature>
<evidence type="ECO:0000256" key="4">
    <source>
        <dbReference type="ARBA" id="ARBA00012313"/>
    </source>
</evidence>
<dbReference type="InterPro" id="IPR010255">
    <property type="entry name" value="Haem_peroxidase_sf"/>
</dbReference>
<keyword evidence="6 16" id="KW-0349">Heme</keyword>
<evidence type="ECO:0000256" key="11">
    <source>
        <dbReference type="PIRSR" id="PIRSR600823-1"/>
    </source>
</evidence>
<feature type="domain" description="Plant heme peroxidase family profile" evidence="17">
    <location>
        <begin position="45"/>
        <end position="308"/>
    </location>
</feature>
<feature type="chain" id="PRO_5041779878" description="Peroxidase" evidence="16">
    <location>
        <begin position="22"/>
        <end position="308"/>
    </location>
</feature>
<sequence>MRMVKFMAFCILILLEYFAIAISGFANHPPEILNKTCVDIDIGFGLQIHIYRDTCPEAESIIFSNVQNAVYQDSRMAASLLRLHFHDCFVNASVLFISIYKEYYSGSGSCMFFAYRNLFYSGGPGWEVQMGRRDSLSASKALANNNIPGPNSTVADLVARFQNLGLSLSDMVALSGAHTMGKARCSSFSARLQGTGFSNGGDINLDFLQSLRQLCSFSGSNTLAQLDLVTPATFDNQYYVNLLSGEGLLPSDQVLVTEDDQTRAIVESYVEDQFAFFEDFKYAMVRMGSLGPLTGNNGEIRWNCRIAN</sequence>
<organism evidence="18 19">
    <name type="scientific">Acer negundo</name>
    <name type="common">Box elder</name>
    <dbReference type="NCBI Taxonomy" id="4023"/>
    <lineage>
        <taxon>Eukaryota</taxon>
        <taxon>Viridiplantae</taxon>
        <taxon>Streptophyta</taxon>
        <taxon>Embryophyta</taxon>
        <taxon>Tracheophyta</taxon>
        <taxon>Spermatophyta</taxon>
        <taxon>Magnoliopsida</taxon>
        <taxon>eudicotyledons</taxon>
        <taxon>Gunneridae</taxon>
        <taxon>Pentapetalae</taxon>
        <taxon>rosids</taxon>
        <taxon>malvids</taxon>
        <taxon>Sapindales</taxon>
        <taxon>Sapindaceae</taxon>
        <taxon>Hippocastanoideae</taxon>
        <taxon>Acereae</taxon>
        <taxon>Acer</taxon>
    </lineage>
</organism>
<accession>A0AAD5JMB9</accession>
<dbReference type="Proteomes" id="UP001064489">
    <property type="component" value="Chromosome 1"/>
</dbReference>
<dbReference type="PRINTS" id="PR00458">
    <property type="entry name" value="PEROXIDASE"/>
</dbReference>
<feature type="binding site" evidence="13">
    <location>
        <position position="179"/>
    </location>
    <ligand>
        <name>Ca(2+)</name>
        <dbReference type="ChEBI" id="CHEBI:29108"/>
        <label>2</label>
    </ligand>
</feature>
<evidence type="ECO:0000256" key="5">
    <source>
        <dbReference type="ARBA" id="ARBA00022559"/>
    </source>
</evidence>
<evidence type="ECO:0000256" key="1">
    <source>
        <dbReference type="ARBA" id="ARBA00000189"/>
    </source>
</evidence>
<dbReference type="Gene3D" id="1.10.520.10">
    <property type="match status" value="2"/>
</dbReference>
<feature type="binding site" evidence="13">
    <location>
        <position position="90"/>
    </location>
    <ligand>
        <name>Ca(2+)</name>
        <dbReference type="ChEBI" id="CHEBI:29108"/>
        <label>1</label>
    </ligand>
</feature>
<reference evidence="18" key="1">
    <citation type="journal article" date="2022" name="Plant J.">
        <title>Strategies of tolerance reflected in two North American maple genomes.</title>
        <authorList>
            <person name="McEvoy S.L."/>
            <person name="Sezen U.U."/>
            <person name="Trouern-Trend A."/>
            <person name="McMahon S.M."/>
            <person name="Schaberg P.G."/>
            <person name="Yang J."/>
            <person name="Wegrzyn J.L."/>
            <person name="Swenson N.G."/>
        </authorList>
    </citation>
    <scope>NUCLEOTIDE SEQUENCE</scope>
    <source>
        <strain evidence="18">91603</strain>
    </source>
</reference>
<evidence type="ECO:0000256" key="16">
    <source>
        <dbReference type="RuleBase" id="RU362060"/>
    </source>
</evidence>
<feature type="signal peptide" evidence="16">
    <location>
        <begin position="1"/>
        <end position="21"/>
    </location>
</feature>
<reference evidence="18" key="2">
    <citation type="submission" date="2023-02" db="EMBL/GenBank/DDBJ databases">
        <authorList>
            <person name="Swenson N.G."/>
            <person name="Wegrzyn J.L."/>
            <person name="Mcevoy S.L."/>
        </authorList>
    </citation>
    <scope>NUCLEOTIDE SEQUENCE</scope>
    <source>
        <strain evidence="18">91603</strain>
        <tissue evidence="18">Leaf</tissue>
    </source>
</reference>
<comment type="function">
    <text evidence="2">Removal of H(2)O(2), oxidation of toxic reductants, biosynthesis and degradation of lignin, suberization, auxin catabolism, response to environmental stresses such as wounding, pathogen attack and oxidative stress. These functions might be dependent on each isozyme/isoform in each plant tissue.</text>
</comment>
<dbReference type="GO" id="GO:0140825">
    <property type="term" value="F:lactoperoxidase activity"/>
    <property type="evidence" value="ECO:0007669"/>
    <property type="project" value="UniProtKB-EC"/>
</dbReference>
<evidence type="ECO:0000256" key="3">
    <source>
        <dbReference type="ARBA" id="ARBA00006873"/>
    </source>
</evidence>
<evidence type="ECO:0000256" key="14">
    <source>
        <dbReference type="PIRSR" id="PIRSR600823-4"/>
    </source>
</evidence>
<evidence type="ECO:0000256" key="9">
    <source>
        <dbReference type="ARBA" id="ARBA00023004"/>
    </source>
</evidence>
<feature type="active site" description="Proton acceptor" evidence="11">
    <location>
        <position position="86"/>
    </location>
</feature>
<dbReference type="Gene3D" id="1.10.420.10">
    <property type="entry name" value="Peroxidase, domain 2"/>
    <property type="match status" value="1"/>
</dbReference>